<dbReference type="SUPFAM" id="SSF46785">
    <property type="entry name" value="Winged helix' DNA-binding domain"/>
    <property type="match status" value="1"/>
</dbReference>
<dbReference type="Pfam" id="PF05043">
    <property type="entry name" value="Mga"/>
    <property type="match status" value="1"/>
</dbReference>
<dbReference type="Proteomes" id="UP001372526">
    <property type="component" value="Unassembled WGS sequence"/>
</dbReference>
<feature type="domain" description="Mga helix-turn-helix" evidence="3">
    <location>
        <begin position="81"/>
        <end position="164"/>
    </location>
</feature>
<evidence type="ECO:0000256" key="2">
    <source>
        <dbReference type="ARBA" id="ARBA00023163"/>
    </source>
</evidence>
<keyword evidence="2" id="KW-0804">Transcription</keyword>
<organism evidence="5 6">
    <name type="scientific">Bacillus bruguierae</name>
    <dbReference type="NCBI Taxonomy" id="3127667"/>
    <lineage>
        <taxon>Bacteria</taxon>
        <taxon>Bacillati</taxon>
        <taxon>Bacillota</taxon>
        <taxon>Bacilli</taxon>
        <taxon>Bacillales</taxon>
        <taxon>Bacillaceae</taxon>
        <taxon>Bacillus</taxon>
    </lineage>
</organism>
<dbReference type="RefSeq" id="WP_336472345.1">
    <property type="nucleotide sequence ID" value="NZ_JBAWSX010000004.1"/>
</dbReference>
<accession>A0ABU8FG92</accession>
<dbReference type="InterPro" id="IPR013196">
    <property type="entry name" value="HTH_11"/>
</dbReference>
<evidence type="ECO:0000313" key="6">
    <source>
        <dbReference type="Proteomes" id="UP001372526"/>
    </source>
</evidence>
<evidence type="ECO:0000256" key="1">
    <source>
        <dbReference type="ARBA" id="ARBA00023015"/>
    </source>
</evidence>
<evidence type="ECO:0000259" key="3">
    <source>
        <dbReference type="Pfam" id="PF05043"/>
    </source>
</evidence>
<dbReference type="Pfam" id="PF08279">
    <property type="entry name" value="HTH_11"/>
    <property type="match status" value="1"/>
</dbReference>
<dbReference type="InterPro" id="IPR036390">
    <property type="entry name" value="WH_DNA-bd_sf"/>
</dbReference>
<dbReference type="Gene3D" id="3.40.50.2300">
    <property type="match status" value="1"/>
</dbReference>
<gene>
    <name evidence="5" type="ORF">WAZ07_10215</name>
</gene>
<evidence type="ECO:0000259" key="4">
    <source>
        <dbReference type="Pfam" id="PF08279"/>
    </source>
</evidence>
<dbReference type="EMBL" id="JBAWSX010000004">
    <property type="protein sequence ID" value="MEI4801697.1"/>
    <property type="molecule type" value="Genomic_DNA"/>
</dbReference>
<keyword evidence="6" id="KW-1185">Reference proteome</keyword>
<evidence type="ECO:0000313" key="5">
    <source>
        <dbReference type="EMBL" id="MEI4801697.1"/>
    </source>
</evidence>
<reference evidence="5 6" key="1">
    <citation type="submission" date="2024-01" db="EMBL/GenBank/DDBJ databases">
        <title>Seven novel Bacillus-like species.</title>
        <authorList>
            <person name="Liu G."/>
        </authorList>
    </citation>
    <scope>NUCLEOTIDE SEQUENCE [LARGE SCALE GENOMIC DNA]</scope>
    <source>
        <strain evidence="5 6">FJAT-51639</strain>
    </source>
</reference>
<dbReference type="InterPro" id="IPR036388">
    <property type="entry name" value="WH-like_DNA-bd_sf"/>
</dbReference>
<comment type="caution">
    <text evidence="5">The sequence shown here is derived from an EMBL/GenBank/DDBJ whole genome shotgun (WGS) entry which is preliminary data.</text>
</comment>
<dbReference type="InterPro" id="IPR050661">
    <property type="entry name" value="BglG_antiterminators"/>
</dbReference>
<dbReference type="PANTHER" id="PTHR30185:SF18">
    <property type="entry name" value="TRANSCRIPTIONAL REGULATOR MTLR"/>
    <property type="match status" value="1"/>
</dbReference>
<name>A0ABU8FG92_9BACI</name>
<dbReference type="Gene3D" id="1.10.10.10">
    <property type="entry name" value="Winged helix-like DNA-binding domain superfamily/Winged helix DNA-binding domain"/>
    <property type="match status" value="1"/>
</dbReference>
<feature type="domain" description="Helix-turn-helix type 11" evidence="4">
    <location>
        <begin position="16"/>
        <end position="73"/>
    </location>
</feature>
<sequence>MRNFIYSLIDDKAIKRQIFILEALNREPKLVSSQNFADQLQCSTRTIMNDISQLRKKLPGNWKIISVKTRGYILNKPVEESVLPVIHSYLTESVLYKVMLEIFHNKYYTLEKWSQILYMNKLTLRNHLKDYNRILNESRLNIKFRNLQLEGDEMNIRYYYICFFYFTQQFSDQSVLPIELRKKLLSILYRNEVHMDILLLRSIVFVFINRFYNKHCVMKEIKFKPIYSRKQATCLNEMIIEIENYYKIKFPKYEKDALNLFLFFGLISTSSQGKAMLEYVSECDQEVYKKFINLITTLLIYNQLPNELKGKLKAEVIPYFYMVCILRELHFSIRHVFDPINSLDSVLLRNYKENLSLISNWNETYNEKKFTKDEIKYIASHATAILNSICNEINIVLVFSGTTVEKNLIYRKLKQSLGENVNIDRIPNYNIKYDFIISNCQLSDTRAPVIYISQMLTTNEIDSIKNRIFNLN</sequence>
<dbReference type="InterPro" id="IPR007737">
    <property type="entry name" value="Mga_HTH"/>
</dbReference>
<dbReference type="PANTHER" id="PTHR30185">
    <property type="entry name" value="CRYPTIC BETA-GLUCOSIDE BGL OPERON ANTITERMINATOR"/>
    <property type="match status" value="1"/>
</dbReference>
<keyword evidence="1" id="KW-0805">Transcription regulation</keyword>
<proteinExistence type="predicted"/>
<protein>
    <submittedName>
        <fullName evidence="5">Helix-turn-helix domain-containing protein</fullName>
    </submittedName>
</protein>